<evidence type="ECO:0008006" key="3">
    <source>
        <dbReference type="Google" id="ProtNLM"/>
    </source>
</evidence>
<dbReference type="RefSeq" id="WP_345482063.1">
    <property type="nucleotide sequence ID" value="NZ_BAABLP010000006.1"/>
</dbReference>
<organism evidence="1 2">
    <name type="scientific">Amnibacterium soli</name>
    <dbReference type="NCBI Taxonomy" id="1282736"/>
    <lineage>
        <taxon>Bacteria</taxon>
        <taxon>Bacillati</taxon>
        <taxon>Actinomycetota</taxon>
        <taxon>Actinomycetes</taxon>
        <taxon>Micrococcales</taxon>
        <taxon>Microbacteriaceae</taxon>
        <taxon>Amnibacterium</taxon>
    </lineage>
</organism>
<reference evidence="2" key="1">
    <citation type="journal article" date="2019" name="Int. J. Syst. Evol. Microbiol.">
        <title>The Global Catalogue of Microorganisms (GCM) 10K type strain sequencing project: providing services to taxonomists for standard genome sequencing and annotation.</title>
        <authorList>
            <consortium name="The Broad Institute Genomics Platform"/>
            <consortium name="The Broad Institute Genome Sequencing Center for Infectious Disease"/>
            <person name="Wu L."/>
            <person name="Ma J."/>
        </authorList>
    </citation>
    <scope>NUCLEOTIDE SEQUENCE [LARGE SCALE GENOMIC DNA]</scope>
    <source>
        <strain evidence="2">JCM 19015</strain>
    </source>
</reference>
<keyword evidence="2" id="KW-1185">Reference proteome</keyword>
<dbReference type="Proteomes" id="UP001500121">
    <property type="component" value="Unassembled WGS sequence"/>
</dbReference>
<gene>
    <name evidence="1" type="ORF">GCM10025783_29320</name>
</gene>
<evidence type="ECO:0000313" key="1">
    <source>
        <dbReference type="EMBL" id="GAA4754408.1"/>
    </source>
</evidence>
<evidence type="ECO:0000313" key="2">
    <source>
        <dbReference type="Proteomes" id="UP001500121"/>
    </source>
</evidence>
<comment type="caution">
    <text evidence="1">The sequence shown here is derived from an EMBL/GenBank/DDBJ whole genome shotgun (WGS) entry which is preliminary data.</text>
</comment>
<protein>
    <recommendedName>
        <fullName evidence="3">Alpha-amylase</fullName>
    </recommendedName>
</protein>
<sequence length="513" mass="53169">MSARPHAVLRRRIALPLAALLLAAGLVRGVIGRRAPAGVAEALAQRVVPAPPTALGGGGALRFRLQEAGRFVVRSALLADQGDVTDHGILLLHGDRPTTTYDADSHGTVRSGWLAPGAYALRWVPNSGYLRADGAVVVRAGRTVTAAPPTFSRGGSIRLQVTSGGSPVAAGVPAVRSFDGSGTRGSSSTDAAGAIVLHDLAPGTHAITVGQRSADWDDDFEGDPTSDTLLPRTVVLRVTGSSEAAATEDLTPAGRVTGTVSGGADRVYAEDASGAVVRRADVEGTAFTLGGLAAGTYRILAADRSSSTYDVESVVVPEPLSTAFAPVVLPRPLVPERAMPTLGGRVPGGASGTIELWDTYPRLLQPLGAATLDRSGDFRLRTVPGRFDVTIAVDGRIRRTVRDVDVVRPTTARFAPGARPGKVVAQLTAHGQPVRAQLDFGTAPAVEPLGLVPAGRPGRVLADSVAPGRYSTRSVLTAPAVDGPWTFTAEERTFRVHDGRTTRLGTIRVTITG</sequence>
<dbReference type="EMBL" id="BAABLP010000006">
    <property type="protein sequence ID" value="GAA4754408.1"/>
    <property type="molecule type" value="Genomic_DNA"/>
</dbReference>
<proteinExistence type="predicted"/>
<accession>A0ABP8ZEA4</accession>
<name>A0ABP8ZEA4_9MICO</name>